<evidence type="ECO:0000256" key="1">
    <source>
        <dbReference type="SAM" id="MobiDB-lite"/>
    </source>
</evidence>
<name>A0ABD5XPC0_9EURY</name>
<dbReference type="AlphaFoldDB" id="A0ABD5XPC0"/>
<organism evidence="4 5">
    <name type="scientific">Halobaculum litoreum</name>
    <dbReference type="NCBI Taxonomy" id="3031998"/>
    <lineage>
        <taxon>Archaea</taxon>
        <taxon>Methanobacteriati</taxon>
        <taxon>Methanobacteriota</taxon>
        <taxon>Stenosarchaea group</taxon>
        <taxon>Halobacteria</taxon>
        <taxon>Halobacteriales</taxon>
        <taxon>Haloferacaceae</taxon>
        <taxon>Halobaculum</taxon>
    </lineage>
</organism>
<feature type="compositionally biased region" description="Pro residues" evidence="1">
    <location>
        <begin position="347"/>
        <end position="363"/>
    </location>
</feature>
<protein>
    <submittedName>
        <fullName evidence="4">DUF4350 domain-containing protein</fullName>
    </submittedName>
</protein>
<feature type="compositionally biased region" description="Low complexity" evidence="1">
    <location>
        <begin position="334"/>
        <end position="346"/>
    </location>
</feature>
<keyword evidence="2" id="KW-0812">Transmembrane</keyword>
<sequence length="363" mass="36701">MALGDPEPDPGAGGDGWAPRVIVLVAVAVAVAFVLGGIPGLLSGGDAPASVNTSEYAVDDLSTSQIPASGEIAVPGGDAEGTVVIDRSHANRFTRTEIRPLYQALSRAGYEVVIHDRGDLGPVLANASAFLVVDPGLEYDEADADALRGFADAGGRVVVLGEPNRIVVGGGFGGVTTSERRSALANLAAEFDLEFSTGYVYHQAEHDGFYKNPLADPVGDAAGSGTDVALYTPATVRSTGDGEVVLRARRGARLSAVDDVRPYPVAVRADNVLAVGDFTFATPGRYNVADNERFLSYVVAFMIAGEAPGPETDDGAGAGGDEPTPTGPAPPTGTPAGTPTPSGTPVGTPPPTGTPPGPGTPGT</sequence>
<proteinExistence type="predicted"/>
<evidence type="ECO:0000256" key="2">
    <source>
        <dbReference type="SAM" id="Phobius"/>
    </source>
</evidence>
<evidence type="ECO:0000313" key="5">
    <source>
        <dbReference type="Proteomes" id="UP001596368"/>
    </source>
</evidence>
<gene>
    <name evidence="4" type="ORF">ACFQRB_00580</name>
</gene>
<dbReference type="Proteomes" id="UP001596368">
    <property type="component" value="Unassembled WGS sequence"/>
</dbReference>
<evidence type="ECO:0000313" key="4">
    <source>
        <dbReference type="EMBL" id="MFC7135514.1"/>
    </source>
</evidence>
<feature type="transmembrane region" description="Helical" evidence="2">
    <location>
        <begin position="20"/>
        <end position="42"/>
    </location>
</feature>
<dbReference type="InterPro" id="IPR025646">
    <property type="entry name" value="DUF4350"/>
</dbReference>
<dbReference type="GeneID" id="81123262"/>
<dbReference type="RefSeq" id="WP_284013156.1">
    <property type="nucleotide sequence ID" value="NZ_CP126156.1"/>
</dbReference>
<dbReference type="Pfam" id="PF14258">
    <property type="entry name" value="DUF4350"/>
    <property type="match status" value="1"/>
</dbReference>
<keyword evidence="5" id="KW-1185">Reference proteome</keyword>
<accession>A0ABD5XPC0</accession>
<keyword evidence="2" id="KW-0472">Membrane</keyword>
<feature type="domain" description="DUF4350" evidence="3">
    <location>
        <begin position="101"/>
        <end position="296"/>
    </location>
</feature>
<reference evidence="4 5" key="1">
    <citation type="journal article" date="2019" name="Int. J. Syst. Evol. Microbiol.">
        <title>The Global Catalogue of Microorganisms (GCM) 10K type strain sequencing project: providing services to taxonomists for standard genome sequencing and annotation.</title>
        <authorList>
            <consortium name="The Broad Institute Genomics Platform"/>
            <consortium name="The Broad Institute Genome Sequencing Center for Infectious Disease"/>
            <person name="Wu L."/>
            <person name="Ma J."/>
        </authorList>
    </citation>
    <scope>NUCLEOTIDE SEQUENCE [LARGE SCALE GENOMIC DNA]</scope>
    <source>
        <strain evidence="4 5">DT92</strain>
    </source>
</reference>
<dbReference type="EMBL" id="JBHSZG010000001">
    <property type="protein sequence ID" value="MFC7135514.1"/>
    <property type="molecule type" value="Genomic_DNA"/>
</dbReference>
<feature type="region of interest" description="Disordered" evidence="1">
    <location>
        <begin position="308"/>
        <end position="363"/>
    </location>
</feature>
<keyword evidence="2" id="KW-1133">Transmembrane helix</keyword>
<evidence type="ECO:0000259" key="3">
    <source>
        <dbReference type="Pfam" id="PF14258"/>
    </source>
</evidence>
<comment type="caution">
    <text evidence="4">The sequence shown here is derived from an EMBL/GenBank/DDBJ whole genome shotgun (WGS) entry which is preliminary data.</text>
</comment>